<feature type="region of interest" description="Disordered" evidence="1">
    <location>
        <begin position="15"/>
        <end position="42"/>
    </location>
</feature>
<organism evidence="2 3">
    <name type="scientific">Catenaria anguillulae PL171</name>
    <dbReference type="NCBI Taxonomy" id="765915"/>
    <lineage>
        <taxon>Eukaryota</taxon>
        <taxon>Fungi</taxon>
        <taxon>Fungi incertae sedis</taxon>
        <taxon>Blastocladiomycota</taxon>
        <taxon>Blastocladiomycetes</taxon>
        <taxon>Blastocladiales</taxon>
        <taxon>Catenariaceae</taxon>
        <taxon>Catenaria</taxon>
    </lineage>
</organism>
<accession>A0A1Y2HTH8</accession>
<sequence length="157" mass="16741">MPGRRRGFKEFAIDKRLDLGADRDRPGGSWTGRGPYGGAPRQQAVKCKHGIGDTAVPRASAAKSTTERRGECEMMDPGRSMFDVRLWGGRSSPLYVGPAPRCQLLELPQVPTVPTCVVSSSRQLSAWVAFAATFVCPNTFVAAPHVLKGIASTAAAA</sequence>
<keyword evidence="3" id="KW-1185">Reference proteome</keyword>
<evidence type="ECO:0000256" key="1">
    <source>
        <dbReference type="SAM" id="MobiDB-lite"/>
    </source>
</evidence>
<reference evidence="2 3" key="1">
    <citation type="submission" date="2016-07" db="EMBL/GenBank/DDBJ databases">
        <title>Pervasive Adenine N6-methylation of Active Genes in Fungi.</title>
        <authorList>
            <consortium name="DOE Joint Genome Institute"/>
            <person name="Mondo S.J."/>
            <person name="Dannebaum R.O."/>
            <person name="Kuo R.C."/>
            <person name="Labutti K."/>
            <person name="Haridas S."/>
            <person name="Kuo A."/>
            <person name="Salamov A."/>
            <person name="Ahrendt S.R."/>
            <person name="Lipzen A."/>
            <person name="Sullivan W."/>
            <person name="Andreopoulos W.B."/>
            <person name="Clum A."/>
            <person name="Lindquist E."/>
            <person name="Daum C."/>
            <person name="Ramamoorthy G.K."/>
            <person name="Gryganskyi A."/>
            <person name="Culley D."/>
            <person name="Magnuson J.K."/>
            <person name="James T.Y."/>
            <person name="O'Malley M.A."/>
            <person name="Stajich J.E."/>
            <person name="Spatafora J.W."/>
            <person name="Visel A."/>
            <person name="Grigoriev I.V."/>
        </authorList>
    </citation>
    <scope>NUCLEOTIDE SEQUENCE [LARGE SCALE GENOMIC DNA]</scope>
    <source>
        <strain evidence="2 3">PL171</strain>
    </source>
</reference>
<proteinExistence type="predicted"/>
<dbReference type="Proteomes" id="UP000193411">
    <property type="component" value="Unassembled WGS sequence"/>
</dbReference>
<evidence type="ECO:0000313" key="3">
    <source>
        <dbReference type="Proteomes" id="UP000193411"/>
    </source>
</evidence>
<dbReference type="AlphaFoldDB" id="A0A1Y2HTH8"/>
<gene>
    <name evidence="2" type="ORF">BCR44DRAFT_1431261</name>
</gene>
<name>A0A1Y2HTH8_9FUNG</name>
<dbReference type="EMBL" id="MCFL01000014">
    <property type="protein sequence ID" value="ORZ37003.1"/>
    <property type="molecule type" value="Genomic_DNA"/>
</dbReference>
<feature type="non-terminal residue" evidence="2">
    <location>
        <position position="157"/>
    </location>
</feature>
<evidence type="ECO:0000313" key="2">
    <source>
        <dbReference type="EMBL" id="ORZ37003.1"/>
    </source>
</evidence>
<protein>
    <submittedName>
        <fullName evidence="2">Uncharacterized protein</fullName>
    </submittedName>
</protein>
<feature type="compositionally biased region" description="Basic and acidic residues" evidence="1">
    <location>
        <begin position="15"/>
        <end position="26"/>
    </location>
</feature>
<comment type="caution">
    <text evidence="2">The sequence shown here is derived from an EMBL/GenBank/DDBJ whole genome shotgun (WGS) entry which is preliminary data.</text>
</comment>